<dbReference type="GO" id="GO:0032543">
    <property type="term" value="P:mitochondrial translation"/>
    <property type="evidence" value="ECO:0007669"/>
    <property type="project" value="TreeGrafter"/>
</dbReference>
<dbReference type="GO" id="GO:0006427">
    <property type="term" value="P:histidyl-tRNA aminoacylation"/>
    <property type="evidence" value="ECO:0007669"/>
    <property type="project" value="TreeGrafter"/>
</dbReference>
<keyword evidence="10" id="KW-1185">Reference proteome</keyword>
<evidence type="ECO:0000313" key="10">
    <source>
        <dbReference type="Proteomes" id="UP000567179"/>
    </source>
</evidence>
<evidence type="ECO:0000256" key="4">
    <source>
        <dbReference type="ARBA" id="ARBA00022840"/>
    </source>
</evidence>
<organism evidence="9 10">
    <name type="scientific">Psilocybe cf. subviscida</name>
    <dbReference type="NCBI Taxonomy" id="2480587"/>
    <lineage>
        <taxon>Eukaryota</taxon>
        <taxon>Fungi</taxon>
        <taxon>Dikarya</taxon>
        <taxon>Basidiomycota</taxon>
        <taxon>Agaricomycotina</taxon>
        <taxon>Agaricomycetes</taxon>
        <taxon>Agaricomycetidae</taxon>
        <taxon>Agaricales</taxon>
        <taxon>Agaricineae</taxon>
        <taxon>Strophariaceae</taxon>
        <taxon>Psilocybe</taxon>
    </lineage>
</organism>
<dbReference type="GO" id="GO:0005739">
    <property type="term" value="C:mitochondrion"/>
    <property type="evidence" value="ECO:0007669"/>
    <property type="project" value="TreeGrafter"/>
</dbReference>
<dbReference type="InterPro" id="IPR006195">
    <property type="entry name" value="aa-tRNA-synth_II"/>
</dbReference>
<dbReference type="Pfam" id="PF03129">
    <property type="entry name" value="HGTP_anticodon"/>
    <property type="match status" value="1"/>
</dbReference>
<dbReference type="GO" id="GO:0005524">
    <property type="term" value="F:ATP binding"/>
    <property type="evidence" value="ECO:0007669"/>
    <property type="project" value="UniProtKB-KW"/>
</dbReference>
<evidence type="ECO:0000259" key="8">
    <source>
        <dbReference type="PROSITE" id="PS50862"/>
    </source>
</evidence>
<feature type="compositionally biased region" description="Pro residues" evidence="7">
    <location>
        <begin position="445"/>
        <end position="454"/>
    </location>
</feature>
<comment type="catalytic activity">
    <reaction evidence="6">
        <text>tRNA(His) + L-histidine + ATP = L-histidyl-tRNA(His) + AMP + diphosphate + H(+)</text>
        <dbReference type="Rhea" id="RHEA:17313"/>
        <dbReference type="Rhea" id="RHEA-COMP:9665"/>
        <dbReference type="Rhea" id="RHEA-COMP:9689"/>
        <dbReference type="ChEBI" id="CHEBI:15378"/>
        <dbReference type="ChEBI" id="CHEBI:30616"/>
        <dbReference type="ChEBI" id="CHEBI:33019"/>
        <dbReference type="ChEBI" id="CHEBI:57595"/>
        <dbReference type="ChEBI" id="CHEBI:78442"/>
        <dbReference type="ChEBI" id="CHEBI:78527"/>
        <dbReference type="ChEBI" id="CHEBI:456215"/>
        <dbReference type="EC" id="6.1.1.21"/>
    </reaction>
</comment>
<dbReference type="Gene3D" id="3.30.930.10">
    <property type="entry name" value="Bira Bifunctional Protein, Domain 2"/>
    <property type="match status" value="2"/>
</dbReference>
<dbReference type="AlphaFoldDB" id="A0A8H5EUG9"/>
<dbReference type="PANTHER" id="PTHR11476">
    <property type="entry name" value="HISTIDYL-TRNA SYNTHETASE"/>
    <property type="match status" value="1"/>
</dbReference>
<dbReference type="Gene3D" id="3.40.50.800">
    <property type="entry name" value="Anticodon-binding domain"/>
    <property type="match status" value="1"/>
</dbReference>
<dbReference type="GO" id="GO:0005829">
    <property type="term" value="C:cytosol"/>
    <property type="evidence" value="ECO:0007669"/>
    <property type="project" value="TreeGrafter"/>
</dbReference>
<accession>A0A8H5EUG9</accession>
<gene>
    <name evidence="9" type="ORF">D9619_002354</name>
</gene>
<keyword evidence="4" id="KW-0067">ATP-binding</keyword>
<evidence type="ECO:0000256" key="3">
    <source>
        <dbReference type="ARBA" id="ARBA00022741"/>
    </source>
</evidence>
<reference evidence="9 10" key="1">
    <citation type="journal article" date="2020" name="ISME J.">
        <title>Uncovering the hidden diversity of litter-decomposition mechanisms in mushroom-forming fungi.</title>
        <authorList>
            <person name="Floudas D."/>
            <person name="Bentzer J."/>
            <person name="Ahren D."/>
            <person name="Johansson T."/>
            <person name="Persson P."/>
            <person name="Tunlid A."/>
        </authorList>
    </citation>
    <scope>NUCLEOTIDE SEQUENCE [LARGE SCALE GENOMIC DNA]</scope>
    <source>
        <strain evidence="9 10">CBS 101986</strain>
    </source>
</reference>
<dbReference type="InterPro" id="IPR004154">
    <property type="entry name" value="Anticodon-bd"/>
</dbReference>
<evidence type="ECO:0000313" key="9">
    <source>
        <dbReference type="EMBL" id="KAF5312806.1"/>
    </source>
</evidence>
<feature type="compositionally biased region" description="Basic and acidic residues" evidence="7">
    <location>
        <begin position="99"/>
        <end position="109"/>
    </location>
</feature>
<dbReference type="CDD" id="cd00773">
    <property type="entry name" value="HisRS-like_core"/>
    <property type="match status" value="1"/>
</dbReference>
<evidence type="ECO:0000256" key="2">
    <source>
        <dbReference type="ARBA" id="ARBA00012815"/>
    </source>
</evidence>
<dbReference type="OrthoDB" id="1906957at2759"/>
<evidence type="ECO:0000256" key="6">
    <source>
        <dbReference type="ARBA" id="ARBA00047639"/>
    </source>
</evidence>
<dbReference type="FunFam" id="3.40.50.800:FF:000012">
    <property type="entry name" value="Histidine--tRNA ligase, cytoplasmic"/>
    <property type="match status" value="1"/>
</dbReference>
<feature type="compositionally biased region" description="Acidic residues" evidence="7">
    <location>
        <begin position="468"/>
        <end position="477"/>
    </location>
</feature>
<comment type="caution">
    <text evidence="9">The sequence shown here is derived from an EMBL/GenBank/DDBJ whole genome shotgun (WGS) entry which is preliminary data.</text>
</comment>
<dbReference type="Pfam" id="PF13393">
    <property type="entry name" value="tRNA-synt_His"/>
    <property type="match status" value="1"/>
</dbReference>
<proteinExistence type="inferred from homology"/>
<dbReference type="EC" id="6.1.1.21" evidence="2"/>
<feature type="compositionally biased region" description="Low complexity" evidence="7">
    <location>
        <begin position="110"/>
        <end position="120"/>
    </location>
</feature>
<dbReference type="PANTHER" id="PTHR11476:SF7">
    <property type="entry name" value="HISTIDINE--TRNA LIGASE"/>
    <property type="match status" value="1"/>
</dbReference>
<sequence>MLLRSFFLLPPRSLSRLSIQRLPKGRSLRRNNDPSRLNTPYSSARPLSIMASTDIVTLEAQIVAETAKFNELRLSGGSLDESKKILSELKKALAMAKGAGKEKKEKKDGAAAAGTSGGEAKVAAGADKKKERLLLKTAKGTRDYGPAEMFCRAHIEKVVKDVFATFGGACLDTPVFERKDVLTDKYGEDAKLIFDLLDQGGEQLALRYDHTVPLARYLAMQGGVAPAHKLWQIGKVYRRDQPVMSKGRMREFTQADFDITGHWDPMIPDAEILSMLCTILKRLDVGEFTVKLNHRKILDGIFEVCGVPAEKIRSISSAVDKLDKMAWADVKKEMTDEKGLDGAIADKIGEYVKHKGGPDLLAKLEADSTLTANKSAKAGISEMSILFGLLEAYGVVDKISFDLSLARGLDYYTGVIYEAIVEASAPPAFKAANALAEASTSIPIPETPATPTTPAPGSKKSRSKPTEPTEDDEKEIDESQVGVGSIAAGGRYDNLVGAFICGAAGIADLSSKEAKKALGPLGGTPCIGVSIGMDRIFAIVWPKWVERAGGGGGRGKETMVYVMSAGDGLVKERVGLVSELREAGIQTDFLFKSKPKIAAQFAAGEKDEVPFAIILGAEELASGLVTVKEQKWEIKDGVKTKIESADKGTQVKREELVRWLKESETGRGWLQGGL</sequence>
<keyword evidence="3" id="KW-0547">Nucleotide-binding</keyword>
<dbReference type="PROSITE" id="PS50862">
    <property type="entry name" value="AA_TRNA_LIGASE_II"/>
    <property type="match status" value="1"/>
</dbReference>
<dbReference type="InterPro" id="IPR041715">
    <property type="entry name" value="HisRS-like_core"/>
</dbReference>
<evidence type="ECO:0000256" key="1">
    <source>
        <dbReference type="ARBA" id="ARBA00008226"/>
    </source>
</evidence>
<dbReference type="EMBL" id="JAACJJ010000056">
    <property type="protein sequence ID" value="KAF5312806.1"/>
    <property type="molecule type" value="Genomic_DNA"/>
</dbReference>
<dbReference type="GO" id="GO:0004821">
    <property type="term" value="F:histidine-tRNA ligase activity"/>
    <property type="evidence" value="ECO:0007669"/>
    <property type="project" value="UniProtKB-EC"/>
</dbReference>
<protein>
    <recommendedName>
        <fullName evidence="2">histidine--tRNA ligase</fullName>
        <ecNumber evidence="2">6.1.1.21</ecNumber>
    </recommendedName>
</protein>
<feature type="region of interest" description="Disordered" evidence="7">
    <location>
        <begin position="97"/>
        <end position="124"/>
    </location>
</feature>
<feature type="domain" description="Aminoacyl-transfer RNA synthetases class-II family profile" evidence="8">
    <location>
        <begin position="155"/>
        <end position="540"/>
    </location>
</feature>
<name>A0A8H5EUG9_9AGAR</name>
<comment type="similarity">
    <text evidence="1">Belongs to the class-II aminoacyl-tRNA synthetase family.</text>
</comment>
<keyword evidence="5" id="KW-0648">Protein biosynthesis</keyword>
<dbReference type="InterPro" id="IPR045864">
    <property type="entry name" value="aa-tRNA-synth_II/BPL/LPL"/>
</dbReference>
<dbReference type="Proteomes" id="UP000567179">
    <property type="component" value="Unassembled WGS sequence"/>
</dbReference>
<dbReference type="InterPro" id="IPR036621">
    <property type="entry name" value="Anticodon-bd_dom_sf"/>
</dbReference>
<dbReference type="GO" id="GO:0003723">
    <property type="term" value="F:RNA binding"/>
    <property type="evidence" value="ECO:0007669"/>
    <property type="project" value="TreeGrafter"/>
</dbReference>
<dbReference type="SUPFAM" id="SSF52954">
    <property type="entry name" value="Class II aaRS ABD-related"/>
    <property type="match status" value="1"/>
</dbReference>
<evidence type="ECO:0000256" key="7">
    <source>
        <dbReference type="SAM" id="MobiDB-lite"/>
    </source>
</evidence>
<evidence type="ECO:0000256" key="5">
    <source>
        <dbReference type="ARBA" id="ARBA00022917"/>
    </source>
</evidence>
<dbReference type="SUPFAM" id="SSF55681">
    <property type="entry name" value="Class II aaRS and biotin synthetases"/>
    <property type="match status" value="1"/>
</dbReference>
<feature type="region of interest" description="Disordered" evidence="7">
    <location>
        <begin position="442"/>
        <end position="477"/>
    </location>
</feature>